<sequence length="108" mass="11860">MLINCRECSPEHSLRCQSFFLGLTFSICFSKQVKPVLSRLKYTLVTLAASLFVCVLLFINVDGGQKDPYLTSEEAGRRAIPGIYNEDSARSFEPDAFCGEPDIGGTGT</sequence>
<name>A0A2P2K497_RHIMU</name>
<keyword evidence="1" id="KW-0812">Transmembrane</keyword>
<keyword evidence="1" id="KW-1133">Transmembrane helix</keyword>
<reference evidence="2" key="1">
    <citation type="submission" date="2018-02" db="EMBL/GenBank/DDBJ databases">
        <title>Rhizophora mucronata_Transcriptome.</title>
        <authorList>
            <person name="Meera S.P."/>
            <person name="Sreeshan A."/>
            <person name="Augustine A."/>
        </authorList>
    </citation>
    <scope>NUCLEOTIDE SEQUENCE</scope>
    <source>
        <tissue evidence="2">Leaf</tissue>
    </source>
</reference>
<accession>A0A2P2K497</accession>
<evidence type="ECO:0000313" key="2">
    <source>
        <dbReference type="EMBL" id="MBX00554.1"/>
    </source>
</evidence>
<organism evidence="2">
    <name type="scientific">Rhizophora mucronata</name>
    <name type="common">Asiatic mangrove</name>
    <dbReference type="NCBI Taxonomy" id="61149"/>
    <lineage>
        <taxon>Eukaryota</taxon>
        <taxon>Viridiplantae</taxon>
        <taxon>Streptophyta</taxon>
        <taxon>Embryophyta</taxon>
        <taxon>Tracheophyta</taxon>
        <taxon>Spermatophyta</taxon>
        <taxon>Magnoliopsida</taxon>
        <taxon>eudicotyledons</taxon>
        <taxon>Gunneridae</taxon>
        <taxon>Pentapetalae</taxon>
        <taxon>rosids</taxon>
        <taxon>fabids</taxon>
        <taxon>Malpighiales</taxon>
        <taxon>Rhizophoraceae</taxon>
        <taxon>Rhizophora</taxon>
    </lineage>
</organism>
<dbReference type="PANTHER" id="PTHR34214">
    <property type="match status" value="1"/>
</dbReference>
<dbReference type="PANTHER" id="PTHR34214:SF1">
    <property type="entry name" value="DUF1230 FAMILY PROTEIN"/>
    <property type="match status" value="1"/>
</dbReference>
<evidence type="ECO:0000256" key="1">
    <source>
        <dbReference type="SAM" id="Phobius"/>
    </source>
</evidence>
<protein>
    <submittedName>
        <fullName evidence="2">Uncharacterized protein</fullName>
    </submittedName>
</protein>
<proteinExistence type="predicted"/>
<keyword evidence="1" id="KW-0472">Membrane</keyword>
<dbReference type="InterPro" id="IPR009631">
    <property type="entry name" value="CGLD27-like"/>
</dbReference>
<dbReference type="AlphaFoldDB" id="A0A2P2K497"/>
<dbReference type="EMBL" id="GGEC01020070">
    <property type="protein sequence ID" value="MBX00554.1"/>
    <property type="molecule type" value="Transcribed_RNA"/>
</dbReference>
<feature type="transmembrane region" description="Helical" evidence="1">
    <location>
        <begin position="42"/>
        <end position="61"/>
    </location>
</feature>